<dbReference type="EMBL" id="BNJQ01000007">
    <property type="protein sequence ID" value="GHP04185.1"/>
    <property type="molecule type" value="Genomic_DNA"/>
</dbReference>
<keyword evidence="4" id="KW-1185">Reference proteome</keyword>
<gene>
    <name evidence="3" type="ORF">PPROV_000293900</name>
</gene>
<comment type="caution">
    <text evidence="3">The sequence shown here is derived from an EMBL/GenBank/DDBJ whole genome shotgun (WGS) entry which is preliminary data.</text>
</comment>
<dbReference type="Proteomes" id="UP000660262">
    <property type="component" value="Unassembled WGS sequence"/>
</dbReference>
<keyword evidence="2" id="KW-0732">Signal</keyword>
<evidence type="ECO:0000313" key="3">
    <source>
        <dbReference type="EMBL" id="GHP04185.1"/>
    </source>
</evidence>
<sequence>MPKLTVVLRPMLLLAWAVAASSAVASASPRSWHPRKFARGDGGGFERERGPTPASRAPDRLVELTPSSEDTGLPSCGLHLFRHVSKTGGTTIRFVFDKNTAMGEWEYPLVYGFKREQWDDLVTKFRQAAASTANAMARPRCSSSAKCSAASLASHLTIGMDDDVVAAAFLSPSAAFSSSKPAVSFMSSAVIACFACICSALSIAASAIPPLAVKAAAPAPEASCPPPFFCAADDASPKSGVYVVACRQAPVSVL</sequence>
<evidence type="ECO:0000256" key="1">
    <source>
        <dbReference type="SAM" id="MobiDB-lite"/>
    </source>
</evidence>
<protein>
    <submittedName>
        <fullName evidence="3">Uncharacterized protein</fullName>
    </submittedName>
</protein>
<dbReference type="AlphaFoldDB" id="A0A830HB20"/>
<dbReference type="OrthoDB" id="497754at2759"/>
<reference evidence="3" key="1">
    <citation type="submission" date="2020-10" db="EMBL/GenBank/DDBJ databases">
        <title>Unveiling of a novel bifunctional photoreceptor, Dualchrome1, isolated from a cosmopolitan green alga.</title>
        <authorList>
            <person name="Suzuki S."/>
            <person name="Kawachi M."/>
        </authorList>
    </citation>
    <scope>NUCLEOTIDE SEQUENCE</scope>
    <source>
        <strain evidence="3">NIES 2893</strain>
    </source>
</reference>
<name>A0A830HB20_9CHLO</name>
<feature type="chain" id="PRO_5033066051" evidence="2">
    <location>
        <begin position="28"/>
        <end position="254"/>
    </location>
</feature>
<feature type="signal peptide" evidence="2">
    <location>
        <begin position="1"/>
        <end position="27"/>
    </location>
</feature>
<accession>A0A830HB20</accession>
<proteinExistence type="predicted"/>
<organism evidence="3 4">
    <name type="scientific">Pycnococcus provasolii</name>
    <dbReference type="NCBI Taxonomy" id="41880"/>
    <lineage>
        <taxon>Eukaryota</taxon>
        <taxon>Viridiplantae</taxon>
        <taxon>Chlorophyta</taxon>
        <taxon>Pseudoscourfieldiophyceae</taxon>
        <taxon>Pseudoscourfieldiales</taxon>
        <taxon>Pycnococcaceae</taxon>
        <taxon>Pycnococcus</taxon>
    </lineage>
</organism>
<evidence type="ECO:0000256" key="2">
    <source>
        <dbReference type="SAM" id="SignalP"/>
    </source>
</evidence>
<feature type="region of interest" description="Disordered" evidence="1">
    <location>
        <begin position="33"/>
        <end position="59"/>
    </location>
</feature>
<evidence type="ECO:0000313" key="4">
    <source>
        <dbReference type="Proteomes" id="UP000660262"/>
    </source>
</evidence>